<dbReference type="Pfam" id="PF03023">
    <property type="entry name" value="MurJ"/>
    <property type="match status" value="1"/>
</dbReference>
<evidence type="ECO:0000256" key="7">
    <source>
        <dbReference type="ARBA" id="ARBA00023136"/>
    </source>
</evidence>
<name>F2NLF8_MARHT</name>
<keyword evidence="10" id="KW-1185">Reference proteome</keyword>
<feature type="transmembrane region" description="Helical" evidence="8">
    <location>
        <begin position="178"/>
        <end position="198"/>
    </location>
</feature>
<dbReference type="GO" id="GO:0009252">
    <property type="term" value="P:peptidoglycan biosynthetic process"/>
    <property type="evidence" value="ECO:0007669"/>
    <property type="project" value="UniProtKB-KW"/>
</dbReference>
<dbReference type="HOGENOM" id="CLU_006797_5_2_0"/>
<feature type="transmembrane region" description="Helical" evidence="8">
    <location>
        <begin position="368"/>
        <end position="387"/>
    </location>
</feature>
<feature type="transmembrane region" description="Helical" evidence="8">
    <location>
        <begin position="393"/>
        <end position="412"/>
    </location>
</feature>
<organism evidence="9 10">
    <name type="scientific">Marinithermus hydrothermalis (strain DSM 14884 / JCM 11576 / T1)</name>
    <dbReference type="NCBI Taxonomy" id="869210"/>
    <lineage>
        <taxon>Bacteria</taxon>
        <taxon>Thermotogati</taxon>
        <taxon>Deinococcota</taxon>
        <taxon>Deinococci</taxon>
        <taxon>Thermales</taxon>
        <taxon>Thermaceae</taxon>
        <taxon>Marinithermus</taxon>
    </lineage>
</organism>
<feature type="transmembrane region" description="Helical" evidence="8">
    <location>
        <begin position="295"/>
        <end position="319"/>
    </location>
</feature>
<dbReference type="PANTHER" id="PTHR47019">
    <property type="entry name" value="LIPID II FLIPPASE MURJ"/>
    <property type="match status" value="1"/>
</dbReference>
<feature type="transmembrane region" description="Helical" evidence="8">
    <location>
        <begin position="464"/>
        <end position="487"/>
    </location>
</feature>
<dbReference type="GO" id="GO:0034204">
    <property type="term" value="P:lipid translocation"/>
    <property type="evidence" value="ECO:0007669"/>
    <property type="project" value="TreeGrafter"/>
</dbReference>
<keyword evidence="4" id="KW-0133">Cell shape</keyword>
<evidence type="ECO:0000256" key="1">
    <source>
        <dbReference type="ARBA" id="ARBA00004651"/>
    </source>
</evidence>
<dbReference type="GO" id="GO:0008360">
    <property type="term" value="P:regulation of cell shape"/>
    <property type="evidence" value="ECO:0007669"/>
    <property type="project" value="UniProtKB-KW"/>
</dbReference>
<dbReference type="Proteomes" id="UP000007030">
    <property type="component" value="Chromosome"/>
</dbReference>
<feature type="transmembrane region" description="Helical" evidence="8">
    <location>
        <begin position="120"/>
        <end position="144"/>
    </location>
</feature>
<gene>
    <name evidence="9" type="ordered locus">Marky_1320</name>
</gene>
<protein>
    <submittedName>
        <fullName evidence="9">Integral membrane protein MviN</fullName>
    </submittedName>
</protein>
<feature type="transmembrane region" description="Helical" evidence="8">
    <location>
        <begin position="339"/>
        <end position="356"/>
    </location>
</feature>
<dbReference type="GO" id="GO:0005886">
    <property type="term" value="C:plasma membrane"/>
    <property type="evidence" value="ECO:0007669"/>
    <property type="project" value="UniProtKB-SubCell"/>
</dbReference>
<comment type="subcellular location">
    <subcellularLocation>
        <location evidence="1">Cell membrane</location>
        <topology evidence="1">Multi-pass membrane protein</topology>
    </subcellularLocation>
</comment>
<dbReference type="STRING" id="869210.Marky_1320"/>
<dbReference type="PRINTS" id="PR01806">
    <property type="entry name" value="VIRFACTRMVIN"/>
</dbReference>
<evidence type="ECO:0000256" key="3">
    <source>
        <dbReference type="ARBA" id="ARBA00022692"/>
    </source>
</evidence>
<feature type="transmembrane region" description="Helical" evidence="8">
    <location>
        <begin position="151"/>
        <end position="172"/>
    </location>
</feature>
<proteinExistence type="predicted"/>
<dbReference type="PANTHER" id="PTHR47019:SF1">
    <property type="entry name" value="LIPID II FLIPPASE MURJ"/>
    <property type="match status" value="1"/>
</dbReference>
<sequence>MTRLVRNTLVIMSGTLASRVLGLVRQAVFNNLFADPLKDAFNVAYRVPNLFREVVAEGAVTNALVPILKSLPPHEARTFAQRFGAALLGVNLLLLGLGWVGAPWIADLLVAEGSALDLELVTYLIRLVMPFLTAISMSAFFAALLHADERFFAPSFAPIAFNVGATLLMLAWPGSPLALGLAFTVGGALQALVQWPYLRGYRFAFRWHPGIARAARLMGPFVFTTSVRQLLTVVLTVILTGFPQAAVTGFYNAEMIYLMGLGLLAVSPATALYPRLAAAAAAGNAEIFRSLLERGLVRMSVLLGVATGLLAGLAPWVIHTLYAWTPRFSPENARFSTEALAALALALVPWGLYTLLVRAHYAREEVAAAVRVSVTIFLLNTLGYYLLAPRGMYALNLATVAAGGVGLVWLSGRLARLGVLNARSLGFVLARVGAAAVVAGTLAYQTARALGPAGSALESLPPLAAGGAVGLGAYLLLARLLGLPVSLRR</sequence>
<dbReference type="InterPro" id="IPR004268">
    <property type="entry name" value="MurJ"/>
</dbReference>
<evidence type="ECO:0000256" key="5">
    <source>
        <dbReference type="ARBA" id="ARBA00022984"/>
    </source>
</evidence>
<feature type="transmembrane region" description="Helical" evidence="8">
    <location>
        <begin position="255"/>
        <end position="274"/>
    </location>
</feature>
<keyword evidence="6 8" id="KW-1133">Transmembrane helix</keyword>
<reference evidence="9 10" key="1">
    <citation type="journal article" date="2012" name="Stand. Genomic Sci.">
        <title>Complete genome sequence of the aerobic, heterotroph Marinithermus hydrothermalis type strain (T1(T)) from a deep-sea hydrothermal vent chimney.</title>
        <authorList>
            <person name="Copeland A."/>
            <person name="Gu W."/>
            <person name="Yasawong M."/>
            <person name="Lapidus A."/>
            <person name="Lucas S."/>
            <person name="Deshpande S."/>
            <person name="Pagani I."/>
            <person name="Tapia R."/>
            <person name="Cheng J.F."/>
            <person name="Goodwin L.A."/>
            <person name="Pitluck S."/>
            <person name="Liolios K."/>
            <person name="Ivanova N."/>
            <person name="Mavromatis K."/>
            <person name="Mikhailova N."/>
            <person name="Pati A."/>
            <person name="Chen A."/>
            <person name="Palaniappan K."/>
            <person name="Land M."/>
            <person name="Pan C."/>
            <person name="Brambilla E.M."/>
            <person name="Rohde M."/>
            <person name="Tindall B.J."/>
            <person name="Sikorski J."/>
            <person name="Goker M."/>
            <person name="Detter J.C."/>
            <person name="Bristow J."/>
            <person name="Eisen J.A."/>
            <person name="Markowitz V."/>
            <person name="Hugenholtz P."/>
            <person name="Kyrpides N.C."/>
            <person name="Klenk H.P."/>
            <person name="Woyke T."/>
        </authorList>
    </citation>
    <scope>NUCLEOTIDE SEQUENCE [LARGE SCALE GENOMIC DNA]</scope>
    <source>
        <strain evidence="10">DSM 14884 / JCM 11576 / T1</strain>
    </source>
</reference>
<keyword evidence="5" id="KW-0573">Peptidoglycan synthesis</keyword>
<dbReference type="KEGG" id="mhd:Marky_1320"/>
<feature type="transmembrane region" description="Helical" evidence="8">
    <location>
        <begin position="424"/>
        <end position="444"/>
    </location>
</feature>
<dbReference type="EMBL" id="CP002630">
    <property type="protein sequence ID" value="AEB12057.1"/>
    <property type="molecule type" value="Genomic_DNA"/>
</dbReference>
<dbReference type="InterPro" id="IPR051050">
    <property type="entry name" value="Lipid_II_flippase_MurJ/MviN"/>
</dbReference>
<keyword evidence="7 8" id="KW-0472">Membrane</keyword>
<evidence type="ECO:0000313" key="10">
    <source>
        <dbReference type="Proteomes" id="UP000007030"/>
    </source>
</evidence>
<keyword evidence="3 8" id="KW-0812">Transmembrane</keyword>
<keyword evidence="2" id="KW-1003">Cell membrane</keyword>
<evidence type="ECO:0000256" key="6">
    <source>
        <dbReference type="ARBA" id="ARBA00022989"/>
    </source>
</evidence>
<evidence type="ECO:0000256" key="2">
    <source>
        <dbReference type="ARBA" id="ARBA00022475"/>
    </source>
</evidence>
<feature type="transmembrane region" description="Helical" evidence="8">
    <location>
        <begin position="79"/>
        <end position="100"/>
    </location>
</feature>
<dbReference type="AlphaFoldDB" id="F2NLF8"/>
<dbReference type="CDD" id="cd13123">
    <property type="entry name" value="MATE_MurJ_like"/>
    <property type="match status" value="1"/>
</dbReference>
<evidence type="ECO:0000256" key="4">
    <source>
        <dbReference type="ARBA" id="ARBA00022960"/>
    </source>
</evidence>
<dbReference type="RefSeq" id="WP_013704104.1">
    <property type="nucleotide sequence ID" value="NC_015387.1"/>
</dbReference>
<dbReference type="eggNOG" id="COG0728">
    <property type="taxonomic scope" value="Bacteria"/>
</dbReference>
<dbReference type="GO" id="GO:0015648">
    <property type="term" value="F:lipid-linked peptidoglycan transporter activity"/>
    <property type="evidence" value="ECO:0007669"/>
    <property type="project" value="TreeGrafter"/>
</dbReference>
<dbReference type="NCBIfam" id="TIGR01695">
    <property type="entry name" value="murJ_mviN"/>
    <property type="match status" value="1"/>
</dbReference>
<evidence type="ECO:0000313" key="9">
    <source>
        <dbReference type="EMBL" id="AEB12057.1"/>
    </source>
</evidence>
<feature type="transmembrane region" description="Helical" evidence="8">
    <location>
        <begin position="219"/>
        <end position="243"/>
    </location>
</feature>
<evidence type="ECO:0000256" key="8">
    <source>
        <dbReference type="SAM" id="Phobius"/>
    </source>
</evidence>
<accession>F2NLF8</accession>